<comment type="caution">
    <text evidence="2">The sequence shown here is derived from an EMBL/GenBank/DDBJ whole genome shotgun (WGS) entry which is preliminary data.</text>
</comment>
<keyword evidence="1" id="KW-0812">Transmembrane</keyword>
<gene>
    <name evidence="2" type="ORF">NBRC111894_1652</name>
</gene>
<evidence type="ECO:0000256" key="1">
    <source>
        <dbReference type="SAM" id="Phobius"/>
    </source>
</evidence>
<feature type="transmembrane region" description="Helical" evidence="1">
    <location>
        <begin position="13"/>
        <end position="32"/>
    </location>
</feature>
<dbReference type="Proteomes" id="UP000319716">
    <property type="component" value="Unassembled WGS sequence"/>
</dbReference>
<accession>A0A4Y1ZBI8</accession>
<name>A0A4Y1ZBI8_9BACL</name>
<evidence type="ECO:0000313" key="2">
    <source>
        <dbReference type="EMBL" id="GAY76098.1"/>
    </source>
</evidence>
<dbReference type="EMBL" id="BEXB01000011">
    <property type="protein sequence ID" value="GAY76098.1"/>
    <property type="molecule type" value="Genomic_DNA"/>
</dbReference>
<protein>
    <submittedName>
        <fullName evidence="2">Uncharacterized protein</fullName>
    </submittedName>
</protein>
<sequence>MNIRPYQTKDEEGWLRCRVLAFYILLITTMFIKRNQPMKILQLSLSQLKMAKWLV</sequence>
<proteinExistence type="predicted"/>
<organism evidence="2 3">
    <name type="scientific">Sporolactobacillus inulinus</name>
    <dbReference type="NCBI Taxonomy" id="2078"/>
    <lineage>
        <taxon>Bacteria</taxon>
        <taxon>Bacillati</taxon>
        <taxon>Bacillota</taxon>
        <taxon>Bacilli</taxon>
        <taxon>Bacillales</taxon>
        <taxon>Sporolactobacillaceae</taxon>
        <taxon>Sporolactobacillus</taxon>
    </lineage>
</organism>
<keyword evidence="1" id="KW-0472">Membrane</keyword>
<evidence type="ECO:0000313" key="3">
    <source>
        <dbReference type="Proteomes" id="UP000319716"/>
    </source>
</evidence>
<keyword evidence="1" id="KW-1133">Transmembrane helix</keyword>
<dbReference type="AlphaFoldDB" id="A0A4Y1ZBI8"/>
<reference evidence="2 3" key="1">
    <citation type="submission" date="2017-11" db="EMBL/GenBank/DDBJ databases">
        <title>Draft Genome Sequence of Sporolactobacillus inulinus NBRC 111894 Isolated from Koso, a Japanese Sugar-Vegetable Fermented Beverage.</title>
        <authorList>
            <person name="Chiou T.Y."/>
            <person name="Oshima K."/>
            <person name="Suda W."/>
            <person name="Hattori M."/>
            <person name="Takahashi T."/>
        </authorList>
    </citation>
    <scope>NUCLEOTIDE SEQUENCE [LARGE SCALE GENOMIC DNA]</scope>
    <source>
        <strain evidence="2 3">NBRC111894</strain>
    </source>
</reference>